<dbReference type="SUPFAM" id="SSF54427">
    <property type="entry name" value="NTF2-like"/>
    <property type="match status" value="1"/>
</dbReference>
<protein>
    <recommendedName>
        <fullName evidence="4">DUF4440 domain-containing protein</fullName>
    </recommendedName>
</protein>
<comment type="caution">
    <text evidence="2">The sequence shown here is derived from an EMBL/GenBank/DDBJ whole genome shotgun (WGS) entry which is preliminary data.</text>
</comment>
<proteinExistence type="predicted"/>
<sequence length="148" mass="17139">MKNKRFLHQNCLLLFVFAFCVGLSLQACGQNHSHQNERKSMINYERISDPVARKALQAWQEADRTRWKSMFADDASLTDDGHPRDLEDFSNNAIGDEYFLTIDKIEDHGRTVTGQFHTKKYGDFIARFHFEINDAGKIFRLDIGMVGH</sequence>
<dbReference type="InterPro" id="IPR032710">
    <property type="entry name" value="NTF2-like_dom_sf"/>
</dbReference>
<dbReference type="OrthoDB" id="4762924at2"/>
<dbReference type="EMBL" id="QTJV01000006">
    <property type="protein sequence ID" value="RFM33574.1"/>
    <property type="molecule type" value="Genomic_DNA"/>
</dbReference>
<evidence type="ECO:0008006" key="4">
    <source>
        <dbReference type="Google" id="ProtNLM"/>
    </source>
</evidence>
<dbReference type="RefSeq" id="WP_116854497.1">
    <property type="nucleotide sequence ID" value="NZ_QTJV01000006.1"/>
</dbReference>
<name>A0A3E1P0D3_9BACT</name>
<accession>A0A3E1P0D3</accession>
<gene>
    <name evidence="2" type="ORF">DXN04_16575</name>
</gene>
<keyword evidence="1" id="KW-0732">Signal</keyword>
<dbReference type="Gene3D" id="3.10.450.50">
    <property type="match status" value="1"/>
</dbReference>
<evidence type="ECO:0000313" key="2">
    <source>
        <dbReference type="EMBL" id="RFM33574.1"/>
    </source>
</evidence>
<evidence type="ECO:0000256" key="1">
    <source>
        <dbReference type="SAM" id="SignalP"/>
    </source>
</evidence>
<reference evidence="2 3" key="1">
    <citation type="submission" date="2018-08" db="EMBL/GenBank/DDBJ databases">
        <title>Chitinophaga sp. K20C18050901, a novel bacterium isolated from forest soil.</title>
        <authorList>
            <person name="Wang C."/>
        </authorList>
    </citation>
    <scope>NUCLEOTIDE SEQUENCE [LARGE SCALE GENOMIC DNA]</scope>
    <source>
        <strain evidence="2 3">K20C18050901</strain>
    </source>
</reference>
<dbReference type="Proteomes" id="UP000261174">
    <property type="component" value="Unassembled WGS sequence"/>
</dbReference>
<keyword evidence="3" id="KW-1185">Reference proteome</keyword>
<evidence type="ECO:0000313" key="3">
    <source>
        <dbReference type="Proteomes" id="UP000261174"/>
    </source>
</evidence>
<feature type="signal peptide" evidence="1">
    <location>
        <begin position="1"/>
        <end position="29"/>
    </location>
</feature>
<dbReference type="PROSITE" id="PS51257">
    <property type="entry name" value="PROKAR_LIPOPROTEIN"/>
    <property type="match status" value="1"/>
</dbReference>
<organism evidence="2 3">
    <name type="scientific">Chitinophaga silvisoli</name>
    <dbReference type="NCBI Taxonomy" id="2291814"/>
    <lineage>
        <taxon>Bacteria</taxon>
        <taxon>Pseudomonadati</taxon>
        <taxon>Bacteroidota</taxon>
        <taxon>Chitinophagia</taxon>
        <taxon>Chitinophagales</taxon>
        <taxon>Chitinophagaceae</taxon>
        <taxon>Chitinophaga</taxon>
    </lineage>
</organism>
<dbReference type="AlphaFoldDB" id="A0A3E1P0D3"/>
<feature type="chain" id="PRO_5017835912" description="DUF4440 domain-containing protein" evidence="1">
    <location>
        <begin position="30"/>
        <end position="148"/>
    </location>
</feature>